<comment type="caution">
    <text evidence="2">The sequence shown here is derived from an EMBL/GenBank/DDBJ whole genome shotgun (WGS) entry which is preliminary data.</text>
</comment>
<sequence length="159" mass="17851">MLLGKKRKLGKKLKDIQIGETFSTSAKIEDKDLLLFLGLTDDANPLYIQHDYASQTPFKRPIVPTVMLNGIVTSAISMHLPGPGCHIVEEHLYYPNPVHHYAELQVSLEVTEMDWEKHLVTVKAIALDEEGNEVVNGTLNVCPAYEPESMNAKSLENFY</sequence>
<gene>
    <name evidence="2" type="ORF">GLW05_11110</name>
</gene>
<dbReference type="AlphaFoldDB" id="A0A6I5A076"/>
<evidence type="ECO:0000313" key="2">
    <source>
        <dbReference type="EMBL" id="MYL34147.1"/>
    </source>
</evidence>
<proteinExistence type="predicted"/>
<evidence type="ECO:0000259" key="1">
    <source>
        <dbReference type="Pfam" id="PF01575"/>
    </source>
</evidence>
<dbReference type="OrthoDB" id="2691304at2"/>
<accession>A0A6I5A076</accession>
<evidence type="ECO:0000313" key="3">
    <source>
        <dbReference type="Proteomes" id="UP000468638"/>
    </source>
</evidence>
<dbReference type="InterPro" id="IPR029069">
    <property type="entry name" value="HotDog_dom_sf"/>
</dbReference>
<dbReference type="PANTHER" id="PTHR43664:SF1">
    <property type="entry name" value="BETA-METHYLMALYL-COA DEHYDRATASE"/>
    <property type="match status" value="1"/>
</dbReference>
<dbReference type="Gene3D" id="3.10.129.10">
    <property type="entry name" value="Hotdog Thioesterase"/>
    <property type="match status" value="1"/>
</dbReference>
<dbReference type="PANTHER" id="PTHR43664">
    <property type="entry name" value="MONOAMINE OXIDASE-RELATED"/>
    <property type="match status" value="1"/>
</dbReference>
<name>A0A6I5A076_9BACI</name>
<dbReference type="InterPro" id="IPR052342">
    <property type="entry name" value="MCH/BMMD"/>
</dbReference>
<protein>
    <submittedName>
        <fullName evidence="2">Enoyl-CoA hydratase</fullName>
    </submittedName>
</protein>
<organism evidence="2 3">
    <name type="scientific">Pontibacillus yanchengensis</name>
    <dbReference type="NCBI Taxonomy" id="462910"/>
    <lineage>
        <taxon>Bacteria</taxon>
        <taxon>Bacillati</taxon>
        <taxon>Bacillota</taxon>
        <taxon>Bacilli</taxon>
        <taxon>Bacillales</taxon>
        <taxon>Bacillaceae</taxon>
        <taxon>Pontibacillus</taxon>
    </lineage>
</organism>
<dbReference type="Pfam" id="PF01575">
    <property type="entry name" value="MaoC_dehydratas"/>
    <property type="match status" value="1"/>
</dbReference>
<dbReference type="RefSeq" id="WP_160848492.1">
    <property type="nucleotide sequence ID" value="NZ_WMEQ01000007.1"/>
</dbReference>
<dbReference type="Proteomes" id="UP000468638">
    <property type="component" value="Unassembled WGS sequence"/>
</dbReference>
<dbReference type="EMBL" id="WMEQ01000007">
    <property type="protein sequence ID" value="MYL34147.1"/>
    <property type="molecule type" value="Genomic_DNA"/>
</dbReference>
<dbReference type="SUPFAM" id="SSF54637">
    <property type="entry name" value="Thioesterase/thiol ester dehydrase-isomerase"/>
    <property type="match status" value="1"/>
</dbReference>
<feature type="domain" description="MaoC-like" evidence="1">
    <location>
        <begin position="18"/>
        <end position="120"/>
    </location>
</feature>
<dbReference type="InterPro" id="IPR002539">
    <property type="entry name" value="MaoC-like_dom"/>
</dbReference>
<reference evidence="2 3" key="1">
    <citation type="submission" date="2019-11" db="EMBL/GenBank/DDBJ databases">
        <title>Genome sequences of 17 halophilic strains isolated from different environments.</title>
        <authorList>
            <person name="Furrow R.E."/>
        </authorList>
    </citation>
    <scope>NUCLEOTIDE SEQUENCE [LARGE SCALE GENOMIC DNA]</scope>
    <source>
        <strain evidence="2 3">22514_16_FS</strain>
    </source>
</reference>